<dbReference type="Gene3D" id="2.60.110.10">
    <property type="entry name" value="Thaumatin"/>
    <property type="match status" value="1"/>
</dbReference>
<dbReference type="SUPFAM" id="SSF49870">
    <property type="entry name" value="Osmotin, thaumatin-like protein"/>
    <property type="match status" value="1"/>
</dbReference>
<dbReference type="AlphaFoldDB" id="A0A843W3K5"/>
<comment type="caution">
    <text evidence="4">The sequence shown here is derived from an EMBL/GenBank/DDBJ whole genome shotgun (WGS) entry which is preliminary data.</text>
</comment>
<evidence type="ECO:0000256" key="1">
    <source>
        <dbReference type="ARBA" id="ARBA00010607"/>
    </source>
</evidence>
<gene>
    <name evidence="4" type="ORF">Taro_035353</name>
</gene>
<accession>A0A843W3K5</accession>
<dbReference type="OrthoDB" id="430315at2759"/>
<evidence type="ECO:0000313" key="4">
    <source>
        <dbReference type="EMBL" id="MQM02586.1"/>
    </source>
</evidence>
<dbReference type="CDD" id="cd09218">
    <property type="entry name" value="TLP-PA"/>
    <property type="match status" value="1"/>
</dbReference>
<protein>
    <recommendedName>
        <fullName evidence="6">Thaumatin-like protein</fullName>
    </recommendedName>
</protein>
<feature type="compositionally biased region" description="Low complexity" evidence="3">
    <location>
        <begin position="74"/>
        <end position="83"/>
    </location>
</feature>
<dbReference type="EMBL" id="NMUH01002882">
    <property type="protein sequence ID" value="MQM02586.1"/>
    <property type="molecule type" value="Genomic_DNA"/>
</dbReference>
<sequence length="360" mass="39058">MPPTSLQQPPRCLPLLLRLPLLQKMSMPKCRGGGGDGGGEVGGNAGIRRVVAGAEEATGGEGDRLLRDLAMQTAARPNNSTPPSSRPSPPAYATMMSTPSSIRLATSFLRIATSLFLLISFHMILSGWGADGVTLRVVNMCTFPIWPAVAPNGGHPVLADGGFFLPPGQSRRVMAPWTWSGRLWARTGCDFPRRKRSCQTGDCQRRFACNGTTGEPPATLVEMTLQPDGRNYYDVSLVDGYNLPVSISASPDEAECFIGGCVGDPNMACPPELQVRDGRHGEVVACKSACLAFDMDEYCCRNEYASEDACRPSDYSRVFKKTCPHYHSYAYDSPRHLVRCASHVYIITFCPPMLGSNKPM</sequence>
<organism evidence="4 5">
    <name type="scientific">Colocasia esculenta</name>
    <name type="common">Wild taro</name>
    <name type="synonym">Arum esculentum</name>
    <dbReference type="NCBI Taxonomy" id="4460"/>
    <lineage>
        <taxon>Eukaryota</taxon>
        <taxon>Viridiplantae</taxon>
        <taxon>Streptophyta</taxon>
        <taxon>Embryophyta</taxon>
        <taxon>Tracheophyta</taxon>
        <taxon>Spermatophyta</taxon>
        <taxon>Magnoliopsida</taxon>
        <taxon>Liliopsida</taxon>
        <taxon>Araceae</taxon>
        <taxon>Aroideae</taxon>
        <taxon>Colocasieae</taxon>
        <taxon>Colocasia</taxon>
    </lineage>
</organism>
<reference evidence="4" key="1">
    <citation type="submission" date="2017-07" db="EMBL/GenBank/DDBJ databases">
        <title>Taro Niue Genome Assembly and Annotation.</title>
        <authorList>
            <person name="Atibalentja N."/>
            <person name="Keating K."/>
            <person name="Fields C.J."/>
        </authorList>
    </citation>
    <scope>NUCLEOTIDE SEQUENCE</scope>
    <source>
        <strain evidence="4">Niue_2</strain>
        <tissue evidence="4">Leaf</tissue>
    </source>
</reference>
<proteinExistence type="inferred from homology"/>
<dbReference type="PROSITE" id="PS51367">
    <property type="entry name" value="THAUMATIN_2"/>
    <property type="match status" value="1"/>
</dbReference>
<dbReference type="PANTHER" id="PTHR31048">
    <property type="entry name" value="OS03G0233200 PROTEIN"/>
    <property type="match status" value="1"/>
</dbReference>
<keyword evidence="2" id="KW-1015">Disulfide bond</keyword>
<dbReference type="Proteomes" id="UP000652761">
    <property type="component" value="Unassembled WGS sequence"/>
</dbReference>
<dbReference type="InterPro" id="IPR037176">
    <property type="entry name" value="Osmotin/thaumatin-like_sf"/>
</dbReference>
<dbReference type="SMART" id="SM00205">
    <property type="entry name" value="THN"/>
    <property type="match status" value="1"/>
</dbReference>
<dbReference type="Pfam" id="PF00314">
    <property type="entry name" value="Thaumatin"/>
    <property type="match status" value="1"/>
</dbReference>
<dbReference type="InterPro" id="IPR001938">
    <property type="entry name" value="Thaumatin"/>
</dbReference>
<evidence type="ECO:0000313" key="5">
    <source>
        <dbReference type="Proteomes" id="UP000652761"/>
    </source>
</evidence>
<name>A0A843W3K5_COLES</name>
<comment type="similarity">
    <text evidence="1">Belongs to the thaumatin family.</text>
</comment>
<evidence type="ECO:0008006" key="6">
    <source>
        <dbReference type="Google" id="ProtNLM"/>
    </source>
</evidence>
<evidence type="ECO:0000256" key="2">
    <source>
        <dbReference type="ARBA" id="ARBA00023157"/>
    </source>
</evidence>
<dbReference type="FunFam" id="2.60.110.10:FF:000002">
    <property type="entry name" value="Thaumatin-like protein 1a"/>
    <property type="match status" value="1"/>
</dbReference>
<evidence type="ECO:0000256" key="3">
    <source>
        <dbReference type="SAM" id="MobiDB-lite"/>
    </source>
</evidence>
<feature type="region of interest" description="Disordered" evidence="3">
    <location>
        <begin position="74"/>
        <end position="93"/>
    </location>
</feature>
<dbReference type="PRINTS" id="PR00347">
    <property type="entry name" value="THAUMATIN"/>
</dbReference>
<keyword evidence="5" id="KW-1185">Reference proteome</keyword>